<dbReference type="OrthoDB" id="6515930at2759"/>
<dbReference type="InterPro" id="IPR000152">
    <property type="entry name" value="EGF-type_Asp/Asn_hydroxyl_site"/>
</dbReference>
<keyword evidence="13" id="KW-0768">Sushi</keyword>
<dbReference type="Pfam" id="PF00008">
    <property type="entry name" value="EGF"/>
    <property type="match status" value="3"/>
</dbReference>
<comment type="caution">
    <text evidence="12">Lacks conserved residue(s) required for the propagation of feature annotation.</text>
</comment>
<dbReference type="InterPro" id="IPR009030">
    <property type="entry name" value="Growth_fac_rcpt_cys_sf"/>
</dbReference>
<dbReference type="OMA" id="KVRNCLP"/>
<keyword evidence="4" id="KW-0812">Transmembrane</keyword>
<dbReference type="RefSeq" id="XP_022091526.1">
    <property type="nucleotide sequence ID" value="XM_022235834.1"/>
</dbReference>
<evidence type="ECO:0000256" key="11">
    <source>
        <dbReference type="ARBA" id="ARBA00023180"/>
    </source>
</evidence>
<evidence type="ECO:0000256" key="3">
    <source>
        <dbReference type="ARBA" id="ARBA00022536"/>
    </source>
</evidence>
<evidence type="ECO:0000256" key="12">
    <source>
        <dbReference type="PROSITE-ProRule" id="PRU00076"/>
    </source>
</evidence>
<dbReference type="InterPro" id="IPR049883">
    <property type="entry name" value="NOTCH1_EGF-like"/>
</dbReference>
<dbReference type="SMART" id="SM00181">
    <property type="entry name" value="EGF"/>
    <property type="match status" value="7"/>
</dbReference>
<dbReference type="InterPro" id="IPR011641">
    <property type="entry name" value="Tyr-kin_ephrin_A/B_rcpt-like"/>
</dbReference>
<keyword evidence="11" id="KW-0325">Glycoprotein</keyword>
<dbReference type="Pfam" id="PF12661">
    <property type="entry name" value="hEGF"/>
    <property type="match status" value="2"/>
</dbReference>
<feature type="domain" description="EGF-like" evidence="14">
    <location>
        <begin position="1066"/>
        <end position="1102"/>
    </location>
</feature>
<keyword evidence="7" id="KW-0106">Calcium</keyword>
<feature type="disulfide bond" evidence="12">
    <location>
        <begin position="1016"/>
        <end position="1025"/>
    </location>
</feature>
<evidence type="ECO:0000259" key="14">
    <source>
        <dbReference type="PROSITE" id="PS50026"/>
    </source>
</evidence>
<dbReference type="GO" id="GO:0032991">
    <property type="term" value="C:protein-containing complex"/>
    <property type="evidence" value="ECO:0007669"/>
    <property type="project" value="TreeGrafter"/>
</dbReference>
<evidence type="ECO:0000256" key="1">
    <source>
        <dbReference type="ARBA" id="ARBA00004251"/>
    </source>
</evidence>
<keyword evidence="8" id="KW-1133">Transmembrane helix</keyword>
<feature type="domain" description="EGF-like" evidence="14">
    <location>
        <begin position="914"/>
        <end position="950"/>
    </location>
</feature>
<keyword evidence="3 12" id="KW-0245">EGF-like domain</keyword>
<feature type="domain" description="Sushi" evidence="16">
    <location>
        <begin position="117"/>
        <end position="178"/>
    </location>
</feature>
<dbReference type="InterPro" id="IPR051022">
    <property type="entry name" value="Notch_Cell-Fate_Det"/>
</dbReference>
<proteinExistence type="predicted"/>
<dbReference type="PROSITE" id="PS50923">
    <property type="entry name" value="SUSHI"/>
    <property type="match status" value="3"/>
</dbReference>
<dbReference type="FunFam" id="2.10.25.10:FF:000004">
    <property type="entry name" value="Neurogenic locus notch 1"/>
    <property type="match status" value="1"/>
</dbReference>
<evidence type="ECO:0000256" key="7">
    <source>
        <dbReference type="ARBA" id="ARBA00022837"/>
    </source>
</evidence>
<dbReference type="PROSITE" id="PS01186">
    <property type="entry name" value="EGF_2"/>
    <property type="match status" value="5"/>
</dbReference>
<feature type="disulfide bond" evidence="12">
    <location>
        <begin position="1092"/>
        <end position="1101"/>
    </location>
</feature>
<dbReference type="FunFam" id="2.10.50.10:FF:000018">
    <property type="entry name" value="Sushi, von Willebrand factor type A, EGF and pentraxin domain-containing 1"/>
    <property type="match status" value="2"/>
</dbReference>
<dbReference type="GO" id="GO:0023052">
    <property type="term" value="P:signaling"/>
    <property type="evidence" value="ECO:0007669"/>
    <property type="project" value="UniProtKB-ARBA"/>
</dbReference>
<dbReference type="Pfam" id="PF00084">
    <property type="entry name" value="Sushi"/>
    <property type="match status" value="3"/>
</dbReference>
<feature type="domain" description="EGF-like" evidence="14">
    <location>
        <begin position="876"/>
        <end position="912"/>
    </location>
</feature>
<dbReference type="PRINTS" id="PR00010">
    <property type="entry name" value="EGFBLOOD"/>
</dbReference>
<dbReference type="InterPro" id="IPR035976">
    <property type="entry name" value="Sushi/SCR/CCP_sf"/>
</dbReference>
<feature type="disulfide bond" evidence="12">
    <location>
        <begin position="902"/>
        <end position="911"/>
    </location>
</feature>
<evidence type="ECO:0000256" key="9">
    <source>
        <dbReference type="ARBA" id="ARBA00023136"/>
    </source>
</evidence>
<dbReference type="SUPFAM" id="SSF57184">
    <property type="entry name" value="Growth factor receptor domain"/>
    <property type="match status" value="2"/>
</dbReference>
<feature type="domain" description="EGF-like" evidence="14">
    <location>
        <begin position="952"/>
        <end position="988"/>
    </location>
</feature>
<feature type="domain" description="Sushi" evidence="16">
    <location>
        <begin position="193"/>
        <end position="242"/>
    </location>
</feature>
<dbReference type="CDD" id="cd00054">
    <property type="entry name" value="EGF_CA"/>
    <property type="match status" value="6"/>
</dbReference>
<dbReference type="AlphaFoldDB" id="A0A8B7YIU5"/>
<feature type="disulfide bond" evidence="12">
    <location>
        <begin position="1054"/>
        <end position="1063"/>
    </location>
</feature>
<dbReference type="Pfam" id="PF07699">
    <property type="entry name" value="Ephrin_rec_like"/>
    <property type="match status" value="4"/>
</dbReference>
<evidence type="ECO:0000256" key="4">
    <source>
        <dbReference type="ARBA" id="ARBA00022692"/>
    </source>
</evidence>
<feature type="domain" description="HYR" evidence="15">
    <location>
        <begin position="305"/>
        <end position="391"/>
    </location>
</feature>
<dbReference type="PROSITE" id="PS00022">
    <property type="entry name" value="EGF_1"/>
    <property type="match status" value="6"/>
</dbReference>
<dbReference type="Gene3D" id="2.10.50.10">
    <property type="entry name" value="Tumor Necrosis Factor Receptor, subunit A, domain 2"/>
    <property type="match status" value="3"/>
</dbReference>
<dbReference type="SUPFAM" id="SSF57535">
    <property type="entry name" value="Complement control module/SCR domain"/>
    <property type="match status" value="4"/>
</dbReference>
<dbReference type="PROSITE" id="PS50825">
    <property type="entry name" value="HYR"/>
    <property type="match status" value="2"/>
</dbReference>
<feature type="domain" description="EGF-like" evidence="14">
    <location>
        <begin position="990"/>
        <end position="1026"/>
    </location>
</feature>
<dbReference type="Proteomes" id="UP000694845">
    <property type="component" value="Unplaced"/>
</dbReference>
<feature type="domain" description="EGF-like" evidence="14">
    <location>
        <begin position="1028"/>
        <end position="1064"/>
    </location>
</feature>
<comment type="subcellular location">
    <subcellularLocation>
        <location evidence="1">Cell membrane</location>
        <topology evidence="1">Single-pass type I membrane protein</topology>
    </subcellularLocation>
</comment>
<gene>
    <name evidence="18" type="primary">LOC110979781</name>
</gene>
<keyword evidence="6" id="KW-0677">Repeat</keyword>
<evidence type="ECO:0000313" key="18">
    <source>
        <dbReference type="RefSeq" id="XP_022091526.1"/>
    </source>
</evidence>
<evidence type="ECO:0000256" key="5">
    <source>
        <dbReference type="ARBA" id="ARBA00022729"/>
    </source>
</evidence>
<dbReference type="GO" id="GO:0005886">
    <property type="term" value="C:plasma membrane"/>
    <property type="evidence" value="ECO:0007669"/>
    <property type="project" value="UniProtKB-SubCell"/>
</dbReference>
<dbReference type="PANTHER" id="PTHR24049">
    <property type="entry name" value="CRUMBS FAMILY MEMBER"/>
    <property type="match status" value="1"/>
</dbReference>
<dbReference type="FunFam" id="2.10.25.10:FF:000109">
    <property type="entry name" value="Notch homolog 4, [Drosophila]"/>
    <property type="match status" value="1"/>
</dbReference>
<dbReference type="FunFam" id="2.10.25.10:FF:000327">
    <property type="entry name" value="neurogenic locus notch homolog protein 4"/>
    <property type="match status" value="2"/>
</dbReference>
<dbReference type="GO" id="GO:0007157">
    <property type="term" value="P:heterophilic cell-cell adhesion via plasma membrane cell adhesion molecules"/>
    <property type="evidence" value="ECO:0007669"/>
    <property type="project" value="TreeGrafter"/>
</dbReference>
<dbReference type="KEGG" id="aplc:110979781"/>
<dbReference type="PROSITE" id="PS50026">
    <property type="entry name" value="EGF_3"/>
    <property type="match status" value="6"/>
</dbReference>
<dbReference type="SMART" id="SM00032">
    <property type="entry name" value="CCP"/>
    <property type="match status" value="4"/>
</dbReference>
<dbReference type="PROSITE" id="PS00010">
    <property type="entry name" value="ASX_HYDROXYL"/>
    <property type="match status" value="5"/>
</dbReference>
<organism evidence="17 18">
    <name type="scientific">Acanthaster planci</name>
    <name type="common">Crown-of-thorns starfish</name>
    <dbReference type="NCBI Taxonomy" id="133434"/>
    <lineage>
        <taxon>Eukaryota</taxon>
        <taxon>Metazoa</taxon>
        <taxon>Echinodermata</taxon>
        <taxon>Eleutherozoa</taxon>
        <taxon>Asterozoa</taxon>
        <taxon>Asteroidea</taxon>
        <taxon>Valvatacea</taxon>
        <taxon>Valvatida</taxon>
        <taxon>Acanthasteridae</taxon>
        <taxon>Acanthaster</taxon>
    </lineage>
</organism>
<keyword evidence="5" id="KW-0732">Signal</keyword>
<dbReference type="GO" id="GO:0045197">
    <property type="term" value="P:establishment or maintenance of epithelial cell apical/basal polarity"/>
    <property type="evidence" value="ECO:0007669"/>
    <property type="project" value="TreeGrafter"/>
</dbReference>
<evidence type="ECO:0000259" key="16">
    <source>
        <dbReference type="PROSITE" id="PS50923"/>
    </source>
</evidence>
<name>A0A8B7YIU5_ACAPL</name>
<reference evidence="18" key="1">
    <citation type="submission" date="2025-08" db="UniProtKB">
        <authorList>
            <consortium name="RefSeq"/>
        </authorList>
    </citation>
    <scope>IDENTIFICATION</scope>
</reference>
<dbReference type="InterPro" id="IPR013032">
    <property type="entry name" value="EGF-like_CS"/>
</dbReference>
<keyword evidence="9" id="KW-0472">Membrane</keyword>
<dbReference type="InterPro" id="IPR000742">
    <property type="entry name" value="EGF"/>
</dbReference>
<dbReference type="CDD" id="cd00033">
    <property type="entry name" value="CCP"/>
    <property type="match status" value="3"/>
</dbReference>
<dbReference type="PANTHER" id="PTHR24049:SF22">
    <property type="entry name" value="DROSOPHILA CRUMBS HOMOLOG"/>
    <property type="match status" value="1"/>
</dbReference>
<dbReference type="InterPro" id="IPR000436">
    <property type="entry name" value="Sushi_SCR_CCP_dom"/>
</dbReference>
<dbReference type="Gene3D" id="2.10.70.10">
    <property type="entry name" value="Complement Module, domain 1"/>
    <property type="match status" value="3"/>
</dbReference>
<sequence>MYDTSVNQTLCDNICHKPFNDTDYGCCDFSAKCTCSLVGGRHDCVCGPGTYGRSGFLYECKLCPRGSYKSTYEPTDGCTPCPPDSTTTYPGSQTVAACECKEGYEGNPQSGEPCRIVSCPPLTSLRNGRILPAPCDNKYQSVCSFECDVGYELQDPASAKRRCQADGHWTETVAQCRKVQCPALIPPPNGLIVQCRNQEAGKRNVYDTTCSFRCNDGFNPVGNRERTCTASGEWSGNFSCTPITCPAFPPLRHGSTQPSKCSTRRPVNFICLFKCKDGFKLRGPSFKTCEAGGSWSRAGEEVACVDDTPPEIITCPRSVVKDADPGLSSAEVSWDMPTFQDNLDRTDALTVMVTPDGLKSPHRFEIGSVVITYNVTDRAGLSSLCLLKVVIRDTEPPTVDSCPGPIIDITSKKKTKSVSWDEPEFADNSKQELNIEKTHEQGADFTWGSHIVTYTARDGAGLSIECQFTIRLGPTRCPNYPDPRNGARACDAWLFGQFCRIFCNAAFDFSEKPANYYICSHGKWRTVPPRMAIPWPDCSERAAADGYRRGMESQYYAGDCSDEKAQRAIKEAFVEDFKKSVMGQNGGCVADNACTVEYVTVYCGEIDEDRRRRRRRQTAGDETDFGSIVTLDFTVSTRIRSVAENKTLLRAQQRNAEQTLDEISWDYERLAQAGQLRLLVENETLPVVEGSVTINESVPLCRRGSVVLNETDCLSCTVGSYFDSKTETCKVCAEGTYQDEEGQDECKPCPWGTWTDGPQAKDVNQCRPECKPGTFSPTGLATCRPCSRGFFQPSFKQTACLPCREGTTTSATGSRSSRKCQAVCGPGTFSATGLHPCQPCPLGSYQPAEQQTQCIPCAGSGTTAFNGSTSGEECIEIDACESSPCQNGAVCNNDRGTFNCLCMTGFTGTTCEIDIDECWSQPCLFNGTCVDNVGGFDCHCMPGYEGTLCQTEINECLSDPCQNEARCQDQVNGFECNCVDGFWGPLCENRPDPCAGQACLNGGFCIETPGSFQCLCQSGFKGLRCQTDVNECDLQPCQNGGSCENTPGSYQCACQPGFEGTHCEVNIDECQDHACANGSSCRDVIAGYQCLCPPGVTGQLCETEMSQEFLLDFTNSRTSEFSLLRTKISPDFVDLILRLDTRHHRMHRGSVTRVHENSVGCARLP</sequence>
<dbReference type="InterPro" id="IPR018097">
    <property type="entry name" value="EGF_Ca-bd_CS"/>
</dbReference>
<evidence type="ECO:0000256" key="6">
    <source>
        <dbReference type="ARBA" id="ARBA00022737"/>
    </source>
</evidence>
<feature type="disulfide bond" evidence="12">
    <location>
        <begin position="978"/>
        <end position="987"/>
    </location>
</feature>
<evidence type="ECO:0000256" key="10">
    <source>
        <dbReference type="ARBA" id="ARBA00023157"/>
    </source>
</evidence>
<feature type="domain" description="Sushi" evidence="16">
    <location>
        <begin position="243"/>
        <end position="306"/>
    </location>
</feature>
<dbReference type="SUPFAM" id="SSF57196">
    <property type="entry name" value="EGF/Laminin"/>
    <property type="match status" value="2"/>
</dbReference>
<dbReference type="FunFam" id="2.10.25.10:FF:000123">
    <property type="entry name" value="Crumbs homolog 1 (Drosophila)"/>
    <property type="match status" value="1"/>
</dbReference>
<dbReference type="SMART" id="SM01411">
    <property type="entry name" value="Ephrin_rec_like"/>
    <property type="match status" value="4"/>
</dbReference>
<dbReference type="SMART" id="SM00179">
    <property type="entry name" value="EGF_CA"/>
    <property type="match status" value="7"/>
</dbReference>
<dbReference type="Pfam" id="PF07645">
    <property type="entry name" value="EGF_CA"/>
    <property type="match status" value="1"/>
</dbReference>
<dbReference type="Pfam" id="PF02494">
    <property type="entry name" value="HYR"/>
    <property type="match status" value="2"/>
</dbReference>
<dbReference type="GeneID" id="110979781"/>
<keyword evidence="10 12" id="KW-1015">Disulfide bond</keyword>
<keyword evidence="2" id="KW-1003">Cell membrane</keyword>
<evidence type="ECO:0000256" key="2">
    <source>
        <dbReference type="ARBA" id="ARBA00022475"/>
    </source>
</evidence>
<evidence type="ECO:0000256" key="8">
    <source>
        <dbReference type="ARBA" id="ARBA00022989"/>
    </source>
</evidence>
<keyword evidence="17" id="KW-1185">Reference proteome</keyword>
<feature type="disulfide bond" evidence="12">
    <location>
        <begin position="940"/>
        <end position="949"/>
    </location>
</feature>
<dbReference type="PROSITE" id="PS01187">
    <property type="entry name" value="EGF_CA"/>
    <property type="match status" value="3"/>
</dbReference>
<dbReference type="FunFam" id="2.10.25.10:FF:000391">
    <property type="entry name" value="Weary, isoform C"/>
    <property type="match status" value="1"/>
</dbReference>
<accession>A0A8B7YIU5</accession>
<evidence type="ECO:0000313" key="17">
    <source>
        <dbReference type="Proteomes" id="UP000694845"/>
    </source>
</evidence>
<dbReference type="InterPro" id="IPR003410">
    <property type="entry name" value="HYR_dom"/>
</dbReference>
<protein>
    <submittedName>
        <fullName evidence="18">Sushi, von Willebrand factor type A, EGF and pentraxin domain-containing protein 1-like</fullName>
    </submittedName>
</protein>
<evidence type="ECO:0000259" key="15">
    <source>
        <dbReference type="PROSITE" id="PS50825"/>
    </source>
</evidence>
<feature type="domain" description="HYR" evidence="15">
    <location>
        <begin position="392"/>
        <end position="474"/>
    </location>
</feature>
<evidence type="ECO:0000256" key="13">
    <source>
        <dbReference type="PROSITE-ProRule" id="PRU00302"/>
    </source>
</evidence>
<dbReference type="GO" id="GO:0005509">
    <property type="term" value="F:calcium ion binding"/>
    <property type="evidence" value="ECO:0007669"/>
    <property type="project" value="InterPro"/>
</dbReference>
<dbReference type="Gene3D" id="2.10.25.10">
    <property type="entry name" value="Laminin"/>
    <property type="match status" value="6"/>
</dbReference>
<dbReference type="GO" id="GO:0007154">
    <property type="term" value="P:cell communication"/>
    <property type="evidence" value="ECO:0007669"/>
    <property type="project" value="UniProtKB-ARBA"/>
</dbReference>
<dbReference type="InterPro" id="IPR001881">
    <property type="entry name" value="EGF-like_Ca-bd_dom"/>
</dbReference>